<evidence type="ECO:0000313" key="1">
    <source>
        <dbReference type="EMBL" id="RVW16916.1"/>
    </source>
</evidence>
<organism evidence="1 2">
    <name type="scientific">Vitis vinifera</name>
    <name type="common">Grape</name>
    <dbReference type="NCBI Taxonomy" id="29760"/>
    <lineage>
        <taxon>Eukaryota</taxon>
        <taxon>Viridiplantae</taxon>
        <taxon>Streptophyta</taxon>
        <taxon>Embryophyta</taxon>
        <taxon>Tracheophyta</taxon>
        <taxon>Spermatophyta</taxon>
        <taxon>Magnoliopsida</taxon>
        <taxon>eudicotyledons</taxon>
        <taxon>Gunneridae</taxon>
        <taxon>Pentapetalae</taxon>
        <taxon>rosids</taxon>
        <taxon>Vitales</taxon>
        <taxon>Vitaceae</taxon>
        <taxon>Viteae</taxon>
        <taxon>Vitis</taxon>
    </lineage>
</organism>
<reference evidence="1 2" key="1">
    <citation type="journal article" date="2018" name="PLoS Genet.">
        <title>Population sequencing reveals clonal diversity and ancestral inbreeding in the grapevine cultivar Chardonnay.</title>
        <authorList>
            <person name="Roach M.J."/>
            <person name="Johnson D.L."/>
            <person name="Bohlmann J."/>
            <person name="van Vuuren H.J."/>
            <person name="Jones S.J."/>
            <person name="Pretorius I.S."/>
            <person name="Schmidt S.A."/>
            <person name="Borneman A.R."/>
        </authorList>
    </citation>
    <scope>NUCLEOTIDE SEQUENCE [LARGE SCALE GENOMIC DNA]</scope>
    <source>
        <strain evidence="2">cv. Chardonnay</strain>
        <tissue evidence="1">Leaf</tissue>
    </source>
</reference>
<sequence length="169" mass="18732">MEPSDRPSMTKVIVMLEGNIDDLKLPPRPFFSSPQHVSIVEPQSDSSTELLLSGSQEESLYNNMSKSCLNPNRSISSPGSSQACRPVQPNSFTKLVRHLDKPRRLILLSQPDSQYLARSAKTLTIQKLKKLGRQLLKRMEAFTNSRKPLQVLGCSLAWLGSDLGGVLAK</sequence>
<proteinExistence type="predicted"/>
<comment type="caution">
    <text evidence="1">The sequence shown here is derived from an EMBL/GenBank/DDBJ whole genome shotgun (WGS) entry which is preliminary data.</text>
</comment>
<dbReference type="EMBL" id="QGNW01002582">
    <property type="protein sequence ID" value="RVW16916.1"/>
    <property type="molecule type" value="Genomic_DNA"/>
</dbReference>
<evidence type="ECO:0000313" key="2">
    <source>
        <dbReference type="Proteomes" id="UP000288805"/>
    </source>
</evidence>
<accession>A0A438C1X1</accession>
<dbReference type="AlphaFoldDB" id="A0A438C1X1"/>
<dbReference type="Proteomes" id="UP000288805">
    <property type="component" value="Unassembled WGS sequence"/>
</dbReference>
<protein>
    <submittedName>
        <fullName evidence="1">Uncharacterized protein</fullName>
    </submittedName>
</protein>
<gene>
    <name evidence="1" type="ORF">CK203_070733</name>
</gene>
<name>A0A438C1X1_VITVI</name>